<protein>
    <submittedName>
        <fullName evidence="1">Uncharacterized protein</fullName>
    </submittedName>
</protein>
<dbReference type="HOGENOM" id="CLU_978936_0_0_6"/>
<dbReference type="EMBL" id="AGCM01000003">
    <property type="protein sequence ID" value="EHM56148.1"/>
    <property type="molecule type" value="Genomic_DNA"/>
</dbReference>
<accession>G9ZBD1</accession>
<sequence length="284" mass="30444">MDDVHAEVAREHVQHRFRFAETQQAVVNKNAGELVADGAVDQGGGNRGIDAAGQAEDDFVAADLGADIGNGFVDVIRHRPAGARTADVEDKAIQQRPPLFGVGHFGVELDAVEALGGVFHHRNRAGRRITDDDEAVGQLAHLVAVAHPHVQRVRRAVKNPAGQLAIDRFHLRIAELALVAGLHRAAQMMRHELHAVADAEHRHAQGKNAGIGLIAGVINGIGTAGEDDAFRIEGLNVGERHIVRVQFAIDMRLAYAAGDQLRDLRAEIEDKDFVGVGGGHGFTL</sequence>
<gene>
    <name evidence="1" type="ORF">HMPREF9080_00054</name>
</gene>
<evidence type="ECO:0000313" key="2">
    <source>
        <dbReference type="Proteomes" id="UP000004750"/>
    </source>
</evidence>
<dbReference type="AlphaFoldDB" id="G9ZBD1"/>
<name>G9ZBD1_9GAMM</name>
<organism evidence="1 2">
    <name type="scientific">Cardiobacterium valvarum F0432</name>
    <dbReference type="NCBI Taxonomy" id="797473"/>
    <lineage>
        <taxon>Bacteria</taxon>
        <taxon>Pseudomonadati</taxon>
        <taxon>Pseudomonadota</taxon>
        <taxon>Gammaproteobacteria</taxon>
        <taxon>Cardiobacteriales</taxon>
        <taxon>Cardiobacteriaceae</taxon>
        <taxon>Cardiobacterium</taxon>
    </lineage>
</organism>
<dbReference type="Proteomes" id="UP000004750">
    <property type="component" value="Unassembled WGS sequence"/>
</dbReference>
<comment type="caution">
    <text evidence="1">The sequence shown here is derived from an EMBL/GenBank/DDBJ whole genome shotgun (WGS) entry which is preliminary data.</text>
</comment>
<dbReference type="STRING" id="797473.HMPREF9080_00054"/>
<reference evidence="1 2" key="1">
    <citation type="submission" date="2011-08" db="EMBL/GenBank/DDBJ databases">
        <authorList>
            <person name="Weinstock G."/>
            <person name="Sodergren E."/>
            <person name="Clifton S."/>
            <person name="Fulton L."/>
            <person name="Fulton B."/>
            <person name="Courtney L."/>
            <person name="Fronick C."/>
            <person name="Harrison M."/>
            <person name="Strong C."/>
            <person name="Farmer C."/>
            <person name="Delahaunty K."/>
            <person name="Markovic C."/>
            <person name="Hall O."/>
            <person name="Minx P."/>
            <person name="Tomlinson C."/>
            <person name="Mitreva M."/>
            <person name="Hou S."/>
            <person name="Chen J."/>
            <person name="Wollam A."/>
            <person name="Pepin K.H."/>
            <person name="Johnson M."/>
            <person name="Bhonagiri V."/>
            <person name="Zhang X."/>
            <person name="Suruliraj S."/>
            <person name="Warren W."/>
            <person name="Chinwalla A."/>
            <person name="Mardis E.R."/>
            <person name="Wilson R.K."/>
        </authorList>
    </citation>
    <scope>NUCLEOTIDE SEQUENCE [LARGE SCALE GENOMIC DNA]</scope>
    <source>
        <strain evidence="1 2">F0432</strain>
    </source>
</reference>
<evidence type="ECO:0000313" key="1">
    <source>
        <dbReference type="EMBL" id="EHM56148.1"/>
    </source>
</evidence>
<proteinExistence type="predicted"/>